<gene>
    <name evidence="2" type="ORF">D9613_004563</name>
</gene>
<comment type="caution">
    <text evidence="2">The sequence shown here is derived from an EMBL/GenBank/DDBJ whole genome shotgun (WGS) entry which is preliminary data.</text>
</comment>
<feature type="coiled-coil region" evidence="1">
    <location>
        <begin position="45"/>
        <end position="72"/>
    </location>
</feature>
<keyword evidence="3" id="KW-1185">Reference proteome</keyword>
<dbReference type="Proteomes" id="UP000521872">
    <property type="component" value="Unassembled WGS sequence"/>
</dbReference>
<evidence type="ECO:0000313" key="2">
    <source>
        <dbReference type="EMBL" id="KAF4612182.1"/>
    </source>
</evidence>
<name>A0A8H4QJA0_9AGAR</name>
<reference evidence="2 3" key="1">
    <citation type="submission" date="2019-12" db="EMBL/GenBank/DDBJ databases">
        <authorList>
            <person name="Floudas D."/>
            <person name="Bentzer J."/>
            <person name="Ahren D."/>
            <person name="Johansson T."/>
            <person name="Persson P."/>
            <person name="Tunlid A."/>
        </authorList>
    </citation>
    <scope>NUCLEOTIDE SEQUENCE [LARGE SCALE GENOMIC DNA]</scope>
    <source>
        <strain evidence="2 3">CBS 102.39</strain>
    </source>
</reference>
<keyword evidence="1" id="KW-0175">Coiled coil</keyword>
<evidence type="ECO:0000313" key="3">
    <source>
        <dbReference type="Proteomes" id="UP000521872"/>
    </source>
</evidence>
<protein>
    <recommendedName>
        <fullName evidence="4">F-box domain-containing protein</fullName>
    </recommendedName>
</protein>
<accession>A0A8H4QJA0</accession>
<evidence type="ECO:0000256" key="1">
    <source>
        <dbReference type="SAM" id="Coils"/>
    </source>
</evidence>
<sequence>MVLKRRSEEPECAHCSNPNTIHITVPSDSSSCPSVSQQCVACSRVNELELEVQEAIERVKQVISDLKRAKTEVNYQHSSIVKDFPPEILSAIFESYVSDTVASQIAVGGHYVRQNRILPVPMTLIQVCNHWRRVALSTPQIWTTIALNLNLRREEEQLCFVRAWIARTRNFPLTVHLYFCSFLWHESVIPCLQAAVSSSAQWRHLYVSSLSESVMEFLDQHIQRLPMLETLGILFSSMFSSSDSMPTNPLLARCKPAPKSIIFYGPCPPGKIGIQWEAVTTMRVEQLLTDECISMVRSSPNLVTCIFEGIVYAVRVDFHSYHANRPVVEHTKIQHFSYSSPSCPAFIFFRLKLPNLRSLGFDCPDVHRENSDWQAGVPLFFERSGLTNLEVLRLPNHFPYRSQLKPLLSMAPMLRHFILISELRRKEKTSIRGLLADLQVLAAIGSGSDDPNHHFLPNLTVLEFHLDKMVFPWKYAPQCFWPRMLNASCRRPLSTLNVVDTTRGDYMVPQGYETVRLVPSNISVILVSLKRRGYQVTFKSESDGADLFESSVNNRKAGTDDDGILEYANDFAQMALCGQ</sequence>
<organism evidence="2 3">
    <name type="scientific">Agrocybe pediades</name>
    <dbReference type="NCBI Taxonomy" id="84607"/>
    <lineage>
        <taxon>Eukaryota</taxon>
        <taxon>Fungi</taxon>
        <taxon>Dikarya</taxon>
        <taxon>Basidiomycota</taxon>
        <taxon>Agaricomycotina</taxon>
        <taxon>Agaricomycetes</taxon>
        <taxon>Agaricomycetidae</taxon>
        <taxon>Agaricales</taxon>
        <taxon>Agaricineae</taxon>
        <taxon>Strophariaceae</taxon>
        <taxon>Agrocybe</taxon>
    </lineage>
</organism>
<dbReference type="EMBL" id="JAACJL010000057">
    <property type="protein sequence ID" value="KAF4612182.1"/>
    <property type="molecule type" value="Genomic_DNA"/>
</dbReference>
<proteinExistence type="predicted"/>
<dbReference type="AlphaFoldDB" id="A0A8H4QJA0"/>
<evidence type="ECO:0008006" key="4">
    <source>
        <dbReference type="Google" id="ProtNLM"/>
    </source>
</evidence>